<dbReference type="InterPro" id="IPR003647">
    <property type="entry name" value="Intron_nuc_1_rpt"/>
</dbReference>
<reference evidence="3" key="1">
    <citation type="submission" date="2018-01" db="EMBL/GenBank/DDBJ databases">
        <title>Complete genome of Tamlana sp. UJ94.</title>
        <authorList>
            <person name="Jung J."/>
            <person name="Chung D."/>
            <person name="Bae S.S."/>
            <person name="Baek K."/>
        </authorList>
    </citation>
    <scope>NUCLEOTIDE SEQUENCE [LARGE SCALE GENOMIC DNA]</scope>
    <source>
        <strain evidence="3">UJ94</strain>
    </source>
</reference>
<dbReference type="KEGG" id="taj:C1A40_06380"/>
<dbReference type="SMART" id="SM00465">
    <property type="entry name" value="GIYc"/>
    <property type="match status" value="1"/>
</dbReference>
<keyword evidence="2" id="KW-0378">Hydrolase</keyword>
<dbReference type="CDD" id="cd10443">
    <property type="entry name" value="GIY-YIG_HE_Tlr8p_PBC-V_like"/>
    <property type="match status" value="1"/>
</dbReference>
<dbReference type="AlphaFoldDB" id="A0A2I7SGT9"/>
<dbReference type="SUPFAM" id="SSF64496">
    <property type="entry name" value="DNA-binding domain of intron-encoded endonucleases"/>
    <property type="match status" value="1"/>
</dbReference>
<dbReference type="Pfam" id="PF07453">
    <property type="entry name" value="NUMOD1"/>
    <property type="match status" value="1"/>
</dbReference>
<sequence>MKKNNGNSLGVIYTVKCEISGEMYVGATTDSVQQRKLDHNNRAMRGENHPFAQAIATYGANAFTWNQTDTASSIDELAKKEVETIKKLKENHKLYNADRGGGFKKTIYQYSKNDGSLIASYDSLEEAAKSVNASNTSISNACLGYNKSCLGYFWSYNLYNTYKGEDRRLKKVQQFAIPSGLLLNTFNSVAEASRQTGVSKTCISRVCRGEREKSGGFLWKYKS</sequence>
<organism evidence="2 3">
    <name type="scientific">Pseudotamlana carrageenivorans</name>
    <dbReference type="NCBI Taxonomy" id="2069432"/>
    <lineage>
        <taxon>Bacteria</taxon>
        <taxon>Pseudomonadati</taxon>
        <taxon>Bacteroidota</taxon>
        <taxon>Flavobacteriia</taxon>
        <taxon>Flavobacteriales</taxon>
        <taxon>Flavobacteriaceae</taxon>
        <taxon>Pseudotamlana</taxon>
    </lineage>
</organism>
<gene>
    <name evidence="2" type="ORF">C1A40_06380</name>
</gene>
<keyword evidence="3" id="KW-1185">Reference proteome</keyword>
<feature type="domain" description="GIY-YIG" evidence="1">
    <location>
        <begin position="9"/>
        <end position="101"/>
    </location>
</feature>
<evidence type="ECO:0000259" key="1">
    <source>
        <dbReference type="SMART" id="SM00465"/>
    </source>
</evidence>
<dbReference type="InterPro" id="IPR010896">
    <property type="entry name" value="NUMOD1"/>
</dbReference>
<proteinExistence type="predicted"/>
<dbReference type="SMART" id="SM00497">
    <property type="entry name" value="IENR1"/>
    <property type="match status" value="2"/>
</dbReference>
<dbReference type="Proteomes" id="UP000236592">
    <property type="component" value="Chromosome"/>
</dbReference>
<accession>A0A2I7SGT9</accession>
<keyword evidence="2" id="KW-0255">Endonuclease</keyword>
<evidence type="ECO:0000313" key="2">
    <source>
        <dbReference type="EMBL" id="AUS05117.1"/>
    </source>
</evidence>
<dbReference type="Gene3D" id="3.40.1440.10">
    <property type="entry name" value="GIY-YIG endonuclease"/>
    <property type="match status" value="1"/>
</dbReference>
<evidence type="ECO:0000313" key="3">
    <source>
        <dbReference type="Proteomes" id="UP000236592"/>
    </source>
</evidence>
<dbReference type="RefSeq" id="WP_102995170.1">
    <property type="nucleotide sequence ID" value="NZ_CP025938.1"/>
</dbReference>
<dbReference type="OrthoDB" id="1200681at2"/>
<dbReference type="InterPro" id="IPR035901">
    <property type="entry name" value="GIY-YIG_endonuc_sf"/>
</dbReference>
<protein>
    <submittedName>
        <fullName evidence="2">Endonuclease</fullName>
    </submittedName>
</protein>
<dbReference type="GO" id="GO:0004519">
    <property type="term" value="F:endonuclease activity"/>
    <property type="evidence" value="ECO:0007669"/>
    <property type="project" value="UniProtKB-KW"/>
</dbReference>
<dbReference type="Gene3D" id="1.10.10.10">
    <property type="entry name" value="Winged helix-like DNA-binding domain superfamily/Winged helix DNA-binding domain"/>
    <property type="match status" value="2"/>
</dbReference>
<dbReference type="EMBL" id="CP025938">
    <property type="protein sequence ID" value="AUS05117.1"/>
    <property type="molecule type" value="Genomic_DNA"/>
</dbReference>
<name>A0A2I7SGT9_9FLAO</name>
<dbReference type="InterPro" id="IPR000305">
    <property type="entry name" value="GIY-YIG_endonuc"/>
</dbReference>
<dbReference type="InterPro" id="IPR036388">
    <property type="entry name" value="WH-like_DNA-bd_sf"/>
</dbReference>
<keyword evidence="2" id="KW-0540">Nuclease</keyword>
<dbReference type="SUPFAM" id="SSF82771">
    <property type="entry name" value="GIY-YIG endonuclease"/>
    <property type="match status" value="1"/>
</dbReference>